<keyword evidence="1" id="KW-0472">Membrane</keyword>
<evidence type="ECO:0000256" key="1">
    <source>
        <dbReference type="SAM" id="Phobius"/>
    </source>
</evidence>
<dbReference type="RefSeq" id="WP_123130986.1">
    <property type="nucleotide sequence ID" value="NZ_CP017921.1"/>
</dbReference>
<dbReference type="Gene3D" id="2.60.40.10">
    <property type="entry name" value="Immunoglobulins"/>
    <property type="match status" value="1"/>
</dbReference>
<dbReference type="AlphaFoldDB" id="A0A1H2RDA8"/>
<dbReference type="InterPro" id="IPR016007">
    <property type="entry name" value="Alpha_rhamnosid"/>
</dbReference>
<dbReference type="PANTHER" id="PTHR33307:SF11">
    <property type="entry name" value="ALPHA-L-RHAMNOSIDASE"/>
    <property type="match status" value="1"/>
</dbReference>
<dbReference type="Pfam" id="PF25788">
    <property type="entry name" value="Ig_Rha78A_N"/>
    <property type="match status" value="1"/>
</dbReference>
<dbReference type="NCBIfam" id="NF038133">
    <property type="entry name" value="choice_anch_L"/>
    <property type="match status" value="1"/>
</dbReference>
<feature type="transmembrane region" description="Helical" evidence="1">
    <location>
        <begin position="7"/>
        <end position="32"/>
    </location>
</feature>
<name>A0A1H2RDA8_9EURY</name>
<proteinExistence type="predicted"/>
<dbReference type="InterPro" id="IPR049804">
    <property type="entry name" value="Choice_anch_L"/>
</dbReference>
<dbReference type="Proteomes" id="UP000198669">
    <property type="component" value="Unassembled WGS sequence"/>
</dbReference>
<evidence type="ECO:0000313" key="2">
    <source>
        <dbReference type="EMBL" id="SDW16659.1"/>
    </source>
</evidence>
<gene>
    <name evidence="2" type="ORF">SAMN04515625_0491</name>
</gene>
<evidence type="ECO:0008006" key="4">
    <source>
        <dbReference type="Google" id="ProtNLM"/>
    </source>
</evidence>
<dbReference type="EMBL" id="FNMU01000001">
    <property type="protein sequence ID" value="SDW16659.1"/>
    <property type="molecule type" value="Genomic_DNA"/>
</dbReference>
<accession>A0A1H2RDA8</accession>
<organism evidence="2 3">
    <name type="scientific">Methanohalophilus halophilus</name>
    <dbReference type="NCBI Taxonomy" id="2177"/>
    <lineage>
        <taxon>Archaea</taxon>
        <taxon>Methanobacteriati</taxon>
        <taxon>Methanobacteriota</taxon>
        <taxon>Stenosarchaea group</taxon>
        <taxon>Methanomicrobia</taxon>
        <taxon>Methanosarcinales</taxon>
        <taxon>Methanosarcinaceae</taxon>
        <taxon>Methanohalophilus</taxon>
    </lineage>
</organism>
<dbReference type="OrthoDB" id="142932at2157"/>
<sequence>MMRIITLYIQIFSAFIVFCTIFSGIASATMIVEDLSGSTTEEDLVNILLGENSNVTVSNITVTGSNQAIGQFSNGESLGFDTGVVMTSGLVSDVPKSMDTEIDTNLGEPGDADLDTLIGGNTNDAAVLEFDFVPEKSAITFNYRFASDDFPYDYDDAFGLFVNGENIALLPNGDVVAVTTIKGTEYYDGSNLNNAFSGSSIVLSAEAAVAADELNHMKFAIADTGDSWVDSGVFIESDSFISNNAPNAPADPLCEGETNPTNITDSTPEFSWNFSDPDANDTQSAYQIIVGTAEDGSDMWDSGKVNSSSSTDIAYGGSSLEAGITYHWKVKTWDNQDSESGYCDDQTFDITDKPDPVPPQIQFHTRGLFHQ</sequence>
<evidence type="ECO:0000313" key="3">
    <source>
        <dbReference type="Proteomes" id="UP000198669"/>
    </source>
</evidence>
<dbReference type="InterPro" id="IPR013783">
    <property type="entry name" value="Ig-like_fold"/>
</dbReference>
<keyword evidence="1" id="KW-1133">Transmembrane helix</keyword>
<protein>
    <recommendedName>
        <fullName evidence="4">Fibronectin type-III domain-containing protein</fullName>
    </recommendedName>
</protein>
<dbReference type="PANTHER" id="PTHR33307">
    <property type="entry name" value="ALPHA-RHAMNOSIDASE (EUROFUNG)"/>
    <property type="match status" value="1"/>
</dbReference>
<dbReference type="GeneID" id="30582755"/>
<keyword evidence="1" id="KW-0812">Transmembrane</keyword>
<reference evidence="2 3" key="1">
    <citation type="submission" date="2016-10" db="EMBL/GenBank/DDBJ databases">
        <authorList>
            <person name="de Groot N.N."/>
        </authorList>
    </citation>
    <scope>NUCLEOTIDE SEQUENCE [LARGE SCALE GENOMIC DNA]</scope>
    <source>
        <strain evidence="2 3">Z-7982</strain>
    </source>
</reference>